<organism evidence="1 2">
    <name type="scientific">Corchorus olitorius</name>
    <dbReference type="NCBI Taxonomy" id="93759"/>
    <lineage>
        <taxon>Eukaryota</taxon>
        <taxon>Viridiplantae</taxon>
        <taxon>Streptophyta</taxon>
        <taxon>Embryophyta</taxon>
        <taxon>Tracheophyta</taxon>
        <taxon>Spermatophyta</taxon>
        <taxon>Magnoliopsida</taxon>
        <taxon>eudicotyledons</taxon>
        <taxon>Gunneridae</taxon>
        <taxon>Pentapetalae</taxon>
        <taxon>rosids</taxon>
        <taxon>malvids</taxon>
        <taxon>Malvales</taxon>
        <taxon>Malvaceae</taxon>
        <taxon>Grewioideae</taxon>
        <taxon>Apeibeae</taxon>
        <taxon>Corchorus</taxon>
    </lineage>
</organism>
<name>A0A1R3H3N9_9ROSI</name>
<dbReference type="Gene3D" id="3.10.450.10">
    <property type="match status" value="1"/>
</dbReference>
<proteinExistence type="predicted"/>
<dbReference type="InterPro" id="IPR006462">
    <property type="entry name" value="MS5"/>
</dbReference>
<dbReference type="PANTHER" id="PTHR31260">
    <property type="entry name" value="CYSTATIN/MONELLIN SUPERFAMILY PROTEIN"/>
    <property type="match status" value="1"/>
</dbReference>
<dbReference type="SUPFAM" id="SSF54403">
    <property type="entry name" value="Cystatin/monellin"/>
    <property type="match status" value="1"/>
</dbReference>
<dbReference type="Proteomes" id="UP000187203">
    <property type="component" value="Unassembled WGS sequence"/>
</dbReference>
<dbReference type="EMBL" id="AWUE01020872">
    <property type="protein sequence ID" value="OMO64856.1"/>
    <property type="molecule type" value="Genomic_DNA"/>
</dbReference>
<sequence length="487" mass="54618">METRDMSQNLKKKKIKTEDIVRNYRSRVKQIESCVKDPVQAPLNVVKPLRVPRVACGCGGSSETIWDEEGFEELGLHPLCVLAIDYFNNKNNLKKKKIKSEDIVRNYRNGVKQIQRESGVKDPGAQAPLNVLKPLRVPRATRVPCGGGSSETIRDEEGFEEFGLHPLCVLAIDSFNQNNINSLLCAIVDSSIMSALSHLEKSAMSRDEKTEWDILPNRKRGRCESGSGGVKRNALMETTIDSGIKDSMETIDPAIKDSMETIDPAIKDLSESGIKDLMETGIKDAIETIESGIKDSSIMSAMSHLEKTQGDNIASIYGLPERKPPISGSIKPPISWSISEPPRNFVDNRIRDQAIMSHFKSIMSRLTRIPASTIRPIRYEDYSKNGLDALCNRAIDSFNTKYNTKYEFLKIEKASEKHAGAGYAFFITFQARENAITETFRTEVYQQQDIIEVSYCRLEKDIQNMSFPIMTEDERLSLGLPAPSLLL</sequence>
<gene>
    <name evidence="1" type="ORF">COLO4_31776</name>
</gene>
<dbReference type="InterPro" id="IPR046350">
    <property type="entry name" value="Cystatin_sf"/>
</dbReference>
<keyword evidence="2" id="KW-1185">Reference proteome</keyword>
<evidence type="ECO:0000313" key="1">
    <source>
        <dbReference type="EMBL" id="OMO64856.1"/>
    </source>
</evidence>
<dbReference type="PANTHER" id="PTHR31260:SF37">
    <property type="match status" value="1"/>
</dbReference>
<dbReference type="OrthoDB" id="1078836at2759"/>
<comment type="caution">
    <text evidence="1">The sequence shown here is derived from an EMBL/GenBank/DDBJ whole genome shotgun (WGS) entry which is preliminary data.</text>
</comment>
<dbReference type="AlphaFoldDB" id="A0A1R3H3N9"/>
<accession>A0A1R3H3N9</accession>
<evidence type="ECO:0000313" key="2">
    <source>
        <dbReference type="Proteomes" id="UP000187203"/>
    </source>
</evidence>
<reference evidence="2" key="1">
    <citation type="submission" date="2013-09" db="EMBL/GenBank/DDBJ databases">
        <title>Corchorus olitorius genome sequencing.</title>
        <authorList>
            <person name="Alam M."/>
            <person name="Haque M.S."/>
            <person name="Islam M.S."/>
            <person name="Emdad E.M."/>
            <person name="Islam M.M."/>
            <person name="Ahmed B."/>
            <person name="Halim A."/>
            <person name="Hossen Q.M.M."/>
            <person name="Hossain M.Z."/>
            <person name="Ahmed R."/>
            <person name="Khan M.M."/>
            <person name="Islam R."/>
            <person name="Rashid M.M."/>
            <person name="Khan S.A."/>
            <person name="Rahman M.S."/>
            <person name="Alam M."/>
            <person name="Yahiya A.S."/>
            <person name="Khan M.S."/>
            <person name="Azam M.S."/>
            <person name="Haque T."/>
            <person name="Lashkar M.Z.H."/>
            <person name="Akhand A.I."/>
            <person name="Morshed G."/>
            <person name="Roy S."/>
            <person name="Uddin K.S."/>
            <person name="Rabeya T."/>
            <person name="Hossain A.S."/>
            <person name="Chowdhury A."/>
            <person name="Snigdha A.R."/>
            <person name="Mortoza M.S."/>
            <person name="Matin S.A."/>
            <person name="Hoque S.M.E."/>
            <person name="Islam M.K."/>
            <person name="Roy D.K."/>
            <person name="Haider R."/>
            <person name="Moosa M.M."/>
            <person name="Elias S.M."/>
            <person name="Hasan A.M."/>
            <person name="Jahan S."/>
            <person name="Shafiuddin M."/>
            <person name="Mahmood N."/>
            <person name="Shommy N.S."/>
        </authorList>
    </citation>
    <scope>NUCLEOTIDE SEQUENCE [LARGE SCALE GENOMIC DNA]</scope>
    <source>
        <strain evidence="2">cv. O-4</strain>
    </source>
</reference>
<protein>
    <submittedName>
        <fullName evidence="1">Uncharacterized protein</fullName>
    </submittedName>
</protein>